<name>Q7P1Z2_CHRVO</name>
<dbReference type="EMBL" id="AE016825">
    <property type="protein sequence ID" value="AAQ57749.1"/>
    <property type="molecule type" value="Genomic_DNA"/>
</dbReference>
<dbReference type="STRING" id="243365.CV_0070"/>
<protein>
    <submittedName>
        <fullName evidence="2">Uncharacterized protein</fullName>
    </submittedName>
</protein>
<evidence type="ECO:0000313" key="3">
    <source>
        <dbReference type="Proteomes" id="UP000001424"/>
    </source>
</evidence>
<feature type="compositionally biased region" description="Basic residues" evidence="1">
    <location>
        <begin position="29"/>
        <end position="39"/>
    </location>
</feature>
<organism evidence="2 3">
    <name type="scientific">Chromobacterium violaceum (strain ATCC 12472 / DSM 30191 / JCM 1249 / CCUG 213 / NBRC 12614 / NCIMB 9131 / NCTC 9757 / MK)</name>
    <dbReference type="NCBI Taxonomy" id="243365"/>
    <lineage>
        <taxon>Bacteria</taxon>
        <taxon>Pseudomonadati</taxon>
        <taxon>Pseudomonadota</taxon>
        <taxon>Betaproteobacteria</taxon>
        <taxon>Neisseriales</taxon>
        <taxon>Chromobacteriaceae</taxon>
        <taxon>Chromobacterium</taxon>
    </lineage>
</organism>
<keyword evidence="3" id="KW-1185">Reference proteome</keyword>
<evidence type="ECO:0000313" key="2">
    <source>
        <dbReference type="EMBL" id="AAQ57749.1"/>
    </source>
</evidence>
<dbReference type="KEGG" id="cvi:CV_0070"/>
<gene>
    <name evidence="2" type="ordered locus">CV_0070</name>
</gene>
<evidence type="ECO:0000256" key="1">
    <source>
        <dbReference type="SAM" id="MobiDB-lite"/>
    </source>
</evidence>
<dbReference type="Proteomes" id="UP000001424">
    <property type="component" value="Chromosome"/>
</dbReference>
<reference evidence="2 3" key="1">
    <citation type="journal article" date="2003" name="Proc. Natl. Acad. Sci. U.S.A.">
        <title>The complete genome sequence of Chromobacterium violaceum reveals remarkable and exploitable bacterial adaptability.</title>
        <authorList>
            <person name="Vasconcelos A.T.R."/>
            <person name="de Almeida D.F."/>
            <person name="Almeida F.C."/>
            <person name="de Almeida L.G.P."/>
            <person name="de Almeida R."/>
            <person name="Goncalves J.A.A."/>
            <person name="Andrade E.M."/>
            <person name="Antonio R.V."/>
            <person name="Araripe J."/>
            <person name="de Araujo M.F.F."/>
            <person name="Filho S.A."/>
            <person name="Azevedo V."/>
            <person name="Batista A.J."/>
            <person name="Bataus L.A.M."/>
            <person name="Batista J.S."/>
            <person name="Belo A."/>
            <person name="vander Berg C."/>
            <person name="Blamey J."/>
            <person name="Bogo M."/>
            <person name="Bonato S."/>
            <person name="Bordignon J."/>
            <person name="Brito C.A."/>
            <person name="Brocchi M."/>
            <person name="Burity H.A."/>
            <person name="Camargo A.A."/>
            <person name="Cardoso D.D.P."/>
            <person name="Carneiro N.P."/>
            <person name="Carraro D.M."/>
            <person name="Carvalho C.M.B."/>
            <person name="Cascardo J.C.M."/>
            <person name="Cavada B.S."/>
            <person name="Chueire L.M.O."/>
            <person name="Pasa T.B.C."/>
            <person name="Duran N."/>
            <person name="Fagundes N."/>
            <person name="Falcao C.L."/>
            <person name="Fantinatti F."/>
            <person name="Farias I.P."/>
            <person name="Felipe M.S.S."/>
            <person name="Ferrari L.P."/>
            <person name="Ferro J.A."/>
            <person name="Ferro M.I.T."/>
            <person name="Franco G.R."/>
            <person name="Freitas N.S.A."/>
            <person name="Furlan L.R."/>
            <person name="Gazzinelli R.T."/>
            <person name="Gomes E.A."/>
            <person name="Goncalves P.R."/>
            <person name="Grangeiro T.B."/>
            <person name="Grattapaglia D."/>
            <person name="Grisard E.C."/>
            <person name="Guimaraes C.T."/>
            <person name="Hanna E.S."/>
            <person name="Hungria M."/>
            <person name="Jardim S.N."/>
            <person name="Laurino J."/>
            <person name="Leoi L.C.T."/>
            <person name="Fassarella L."/>
            <person name="Lima A."/>
            <person name="Loureiro M.F."/>
            <person name="Lyra M.C.P."/>
            <person name="Macedo M."/>
            <person name="Madeira H.M.F."/>
            <person name="Manfio G.P."/>
            <person name="Maranhao A.Q."/>
            <person name="Martins W.S."/>
            <person name="di Mauro S.M.Z."/>
            <person name="de Medeiros S.R.B."/>
            <person name="Meissner R.D.V."/>
            <person name="Menck C.F.M."/>
            <person name="Moreira M.A.M."/>
            <person name="Nascimento F.F."/>
            <person name="Nicolas M.F."/>
            <person name="Oliveira J.G."/>
            <person name="Oliveira S.C."/>
            <person name="Paixao R.F.C."/>
            <person name="Parente J.A."/>
            <person name="Pedrosa F.O."/>
            <person name="Pena S.J.D."/>
            <person name="Perreira J.O."/>
            <person name="Perreira M."/>
            <person name="Pinto L.S.R.C."/>
            <person name="Pinto L.S."/>
            <person name="Porto J.I.R."/>
            <person name="Potrich D.P."/>
            <person name="Neto C.E.R."/>
            <person name="Reis A.M.M."/>
            <person name="Rigo L.U."/>
            <person name="Rondinelli E."/>
            <person name="dos Santos E.B.P."/>
            <person name="Santos F.R."/>
            <person name="Schneider M.P.C."/>
            <person name="Seuanez H.N."/>
            <person name="Silva A.M.R."/>
            <person name="da Silva A.L.C."/>
            <person name="Silva D.W."/>
            <person name="Silva R."/>
            <person name="Simoes I.C."/>
            <person name="Simon D."/>
            <person name="Soares C.M.A."/>
            <person name="Soares R.B.A."/>
            <person name="Souza E.M."/>
            <person name="Souza K.R.L."/>
            <person name="Souza R.C."/>
            <person name="Steffens M.B.R."/>
            <person name="Steindel M."/>
            <person name="Teixeira S.R."/>
            <person name="Urmenyi T."/>
            <person name="Vettore A."/>
            <person name="Wassem R."/>
            <person name="Zaha A."/>
            <person name="Simpson A.J.G."/>
        </authorList>
    </citation>
    <scope>NUCLEOTIDE SEQUENCE [LARGE SCALE GENOMIC DNA]</scope>
    <source>
        <strain evidence="3">ATCC 12472 / DSM 30191 / JCM 1249 / NBRC 12614 / NCIMB 9131 / NCTC 9757</strain>
    </source>
</reference>
<accession>Q7P1Z2</accession>
<dbReference type="HOGENOM" id="CLU_3005835_0_0_4"/>
<proteinExistence type="predicted"/>
<feature type="region of interest" description="Disordered" evidence="1">
    <location>
        <begin position="1"/>
        <end position="40"/>
    </location>
</feature>
<sequence length="56" mass="5891">MDGLGGGTSRAITEPGRLDDPLALSASRNTRKSLARRGCRVAEDTDSLEAAVISQF</sequence>
<dbReference type="AlphaFoldDB" id="Q7P1Z2"/>